<gene>
    <name evidence="1" type="ORF">FWK35_00027418</name>
</gene>
<evidence type="ECO:0000313" key="1">
    <source>
        <dbReference type="EMBL" id="KAF0761756.1"/>
    </source>
</evidence>
<dbReference type="AlphaFoldDB" id="A0A6G0YUT7"/>
<sequence>MLQSPMVVAAVAAGDEWGGVPLSHYNISRLTRGLSFGLNPVKRQTANKGHPKRGRRRSRYCHRRHRRHQHHHQYHCCVSATRVGDP</sequence>
<evidence type="ECO:0000313" key="2">
    <source>
        <dbReference type="Proteomes" id="UP000478052"/>
    </source>
</evidence>
<dbReference type="EMBL" id="VUJU01002309">
    <property type="protein sequence ID" value="KAF0761756.1"/>
    <property type="molecule type" value="Genomic_DNA"/>
</dbReference>
<reference evidence="1 2" key="1">
    <citation type="submission" date="2019-08" db="EMBL/GenBank/DDBJ databases">
        <title>Whole genome of Aphis craccivora.</title>
        <authorList>
            <person name="Voronova N.V."/>
            <person name="Shulinski R.S."/>
            <person name="Bandarenka Y.V."/>
            <person name="Zhorov D.G."/>
            <person name="Warner D."/>
        </authorList>
    </citation>
    <scope>NUCLEOTIDE SEQUENCE [LARGE SCALE GENOMIC DNA]</scope>
    <source>
        <strain evidence="1">180601</strain>
        <tissue evidence="1">Whole Body</tissue>
    </source>
</reference>
<organism evidence="1 2">
    <name type="scientific">Aphis craccivora</name>
    <name type="common">Cowpea aphid</name>
    <dbReference type="NCBI Taxonomy" id="307492"/>
    <lineage>
        <taxon>Eukaryota</taxon>
        <taxon>Metazoa</taxon>
        <taxon>Ecdysozoa</taxon>
        <taxon>Arthropoda</taxon>
        <taxon>Hexapoda</taxon>
        <taxon>Insecta</taxon>
        <taxon>Pterygota</taxon>
        <taxon>Neoptera</taxon>
        <taxon>Paraneoptera</taxon>
        <taxon>Hemiptera</taxon>
        <taxon>Sternorrhyncha</taxon>
        <taxon>Aphidomorpha</taxon>
        <taxon>Aphidoidea</taxon>
        <taxon>Aphididae</taxon>
        <taxon>Aphidini</taxon>
        <taxon>Aphis</taxon>
        <taxon>Aphis</taxon>
    </lineage>
</organism>
<keyword evidence="2" id="KW-1185">Reference proteome</keyword>
<accession>A0A6G0YUT7</accession>
<name>A0A6G0YUT7_APHCR</name>
<protein>
    <submittedName>
        <fullName evidence="1">Uncharacterized protein</fullName>
    </submittedName>
</protein>
<comment type="caution">
    <text evidence="1">The sequence shown here is derived from an EMBL/GenBank/DDBJ whole genome shotgun (WGS) entry which is preliminary data.</text>
</comment>
<proteinExistence type="predicted"/>
<dbReference type="Proteomes" id="UP000478052">
    <property type="component" value="Unassembled WGS sequence"/>
</dbReference>